<keyword evidence="2" id="KW-1185">Reference proteome</keyword>
<evidence type="ECO:0000313" key="2">
    <source>
        <dbReference type="Proteomes" id="UP001201812"/>
    </source>
</evidence>
<evidence type="ECO:0000313" key="1">
    <source>
        <dbReference type="EMBL" id="KAI1703341.1"/>
    </source>
</evidence>
<gene>
    <name evidence="1" type="ORF">DdX_14977</name>
</gene>
<protein>
    <submittedName>
        <fullName evidence="1">Uncharacterized protein</fullName>
    </submittedName>
</protein>
<dbReference type="AlphaFoldDB" id="A0AAD4MT37"/>
<dbReference type="EMBL" id="JAKKPZ010000084">
    <property type="protein sequence ID" value="KAI1703341.1"/>
    <property type="molecule type" value="Genomic_DNA"/>
</dbReference>
<organism evidence="1 2">
    <name type="scientific">Ditylenchus destructor</name>
    <dbReference type="NCBI Taxonomy" id="166010"/>
    <lineage>
        <taxon>Eukaryota</taxon>
        <taxon>Metazoa</taxon>
        <taxon>Ecdysozoa</taxon>
        <taxon>Nematoda</taxon>
        <taxon>Chromadorea</taxon>
        <taxon>Rhabditida</taxon>
        <taxon>Tylenchina</taxon>
        <taxon>Tylenchomorpha</taxon>
        <taxon>Sphaerularioidea</taxon>
        <taxon>Anguinidae</taxon>
        <taxon>Anguininae</taxon>
        <taxon>Ditylenchus</taxon>
    </lineage>
</organism>
<dbReference type="Proteomes" id="UP001201812">
    <property type="component" value="Unassembled WGS sequence"/>
</dbReference>
<reference evidence="1" key="1">
    <citation type="submission" date="2022-01" db="EMBL/GenBank/DDBJ databases">
        <title>Genome Sequence Resource for Two Populations of Ditylenchus destructor, the Migratory Endoparasitic Phytonematode.</title>
        <authorList>
            <person name="Zhang H."/>
            <person name="Lin R."/>
            <person name="Xie B."/>
        </authorList>
    </citation>
    <scope>NUCLEOTIDE SEQUENCE</scope>
    <source>
        <strain evidence="1">BazhouSP</strain>
    </source>
</reference>
<accession>A0AAD4MT37</accession>
<comment type="caution">
    <text evidence="1">The sequence shown here is derived from an EMBL/GenBank/DDBJ whole genome shotgun (WGS) entry which is preliminary data.</text>
</comment>
<sequence>MLNRQTNDYVMKMSRPSHKSPEAIWTKAGLLCLIIQCHPNSLCPAAAVTEETCAGTNQREETCSDERAAEKERINRFYFNITYSSSTYSDTHMQPLAR</sequence>
<name>A0AAD4MT37_9BILA</name>
<proteinExistence type="predicted"/>